<name>A0A2P2IND8_RHIMU</name>
<proteinExistence type="predicted"/>
<protein>
    <submittedName>
        <fullName evidence="1">Uncharacterized protein</fullName>
    </submittedName>
</protein>
<dbReference type="AlphaFoldDB" id="A0A2P2IND8"/>
<accession>A0A2P2IND8</accession>
<reference evidence="1" key="1">
    <citation type="submission" date="2018-02" db="EMBL/GenBank/DDBJ databases">
        <title>Rhizophora mucronata_Transcriptome.</title>
        <authorList>
            <person name="Meera S.P."/>
            <person name="Sreeshan A."/>
            <person name="Augustine A."/>
        </authorList>
    </citation>
    <scope>NUCLEOTIDE SEQUENCE</scope>
    <source>
        <tissue evidence="1">Leaf</tissue>
    </source>
</reference>
<organism evidence="1">
    <name type="scientific">Rhizophora mucronata</name>
    <name type="common">Asiatic mangrove</name>
    <dbReference type="NCBI Taxonomy" id="61149"/>
    <lineage>
        <taxon>Eukaryota</taxon>
        <taxon>Viridiplantae</taxon>
        <taxon>Streptophyta</taxon>
        <taxon>Embryophyta</taxon>
        <taxon>Tracheophyta</taxon>
        <taxon>Spermatophyta</taxon>
        <taxon>Magnoliopsida</taxon>
        <taxon>eudicotyledons</taxon>
        <taxon>Gunneridae</taxon>
        <taxon>Pentapetalae</taxon>
        <taxon>rosids</taxon>
        <taxon>fabids</taxon>
        <taxon>Malpighiales</taxon>
        <taxon>Rhizophoraceae</taxon>
        <taxon>Rhizophora</taxon>
    </lineage>
</organism>
<sequence>MFWSRFERKYRPFSVSSAGGTRTGSSCLTIS</sequence>
<evidence type="ECO:0000313" key="1">
    <source>
        <dbReference type="EMBL" id="MBW82749.1"/>
    </source>
</evidence>
<dbReference type="EMBL" id="GGEC01002266">
    <property type="protein sequence ID" value="MBW82749.1"/>
    <property type="molecule type" value="Transcribed_RNA"/>
</dbReference>